<feature type="coiled-coil region" evidence="19">
    <location>
        <begin position="910"/>
        <end position="1002"/>
    </location>
</feature>
<evidence type="ECO:0000256" key="10">
    <source>
        <dbReference type="ARBA" id="ARBA00022801"/>
    </source>
</evidence>
<dbReference type="SUPFAM" id="SSF52540">
    <property type="entry name" value="P-loop containing nucleoside triphosphate hydrolases"/>
    <property type="match status" value="2"/>
</dbReference>
<keyword evidence="13" id="KW-0460">Magnesium</keyword>
<evidence type="ECO:0000259" key="20">
    <source>
        <dbReference type="Pfam" id="PF04423"/>
    </source>
</evidence>
<feature type="coiled-coil region" evidence="19">
    <location>
        <begin position="584"/>
        <end position="674"/>
    </location>
</feature>
<evidence type="ECO:0000256" key="13">
    <source>
        <dbReference type="ARBA" id="ARBA00022842"/>
    </source>
</evidence>
<evidence type="ECO:0000259" key="21">
    <source>
        <dbReference type="Pfam" id="PF13175"/>
    </source>
</evidence>
<dbReference type="GO" id="GO:0030870">
    <property type="term" value="C:Mre11 complex"/>
    <property type="evidence" value="ECO:0007669"/>
    <property type="project" value="InterPro"/>
</dbReference>
<evidence type="ECO:0000256" key="1">
    <source>
        <dbReference type="ARBA" id="ARBA00001947"/>
    </source>
</evidence>
<keyword evidence="6" id="KW-0158">Chromosome</keyword>
<evidence type="ECO:0000256" key="9">
    <source>
        <dbReference type="ARBA" id="ARBA00022763"/>
    </source>
</evidence>
<keyword evidence="14 19" id="KW-0175">Coiled coil</keyword>
<evidence type="ECO:0000256" key="19">
    <source>
        <dbReference type="SAM" id="Coils"/>
    </source>
</evidence>
<dbReference type="GO" id="GO:0046872">
    <property type="term" value="F:metal ion binding"/>
    <property type="evidence" value="ECO:0007669"/>
    <property type="project" value="UniProtKB-KW"/>
</dbReference>
<keyword evidence="10" id="KW-0378">Hydrolase</keyword>
<comment type="similarity">
    <text evidence="4">Belongs to the SMC family. RAD50 subfamily.</text>
</comment>
<evidence type="ECO:0000256" key="6">
    <source>
        <dbReference type="ARBA" id="ARBA00022454"/>
    </source>
</evidence>
<dbReference type="EMBL" id="CP031046">
    <property type="protein sequence ID" value="QDZ24275.1"/>
    <property type="molecule type" value="Genomic_DNA"/>
</dbReference>
<dbReference type="InterPro" id="IPR041685">
    <property type="entry name" value="AAA_GajA/Old/RecF-like"/>
</dbReference>
<comment type="subcellular location">
    <subcellularLocation>
        <location evidence="3">Chromosome</location>
    </subcellularLocation>
    <subcellularLocation>
        <location evidence="2">Nucleus</location>
    </subcellularLocation>
</comment>
<evidence type="ECO:0000256" key="18">
    <source>
        <dbReference type="ARBA" id="ARBA00049360"/>
    </source>
</evidence>
<dbReference type="PANTHER" id="PTHR18867">
    <property type="entry name" value="RAD50"/>
    <property type="match status" value="1"/>
</dbReference>
<evidence type="ECO:0000256" key="14">
    <source>
        <dbReference type="ARBA" id="ARBA00023054"/>
    </source>
</evidence>
<dbReference type="NCBIfam" id="TIGR00606">
    <property type="entry name" value="rad50"/>
    <property type="match status" value="1"/>
</dbReference>
<keyword evidence="15" id="KW-0234">DNA repair</keyword>
<dbReference type="GO" id="GO:0005524">
    <property type="term" value="F:ATP binding"/>
    <property type="evidence" value="ECO:0007669"/>
    <property type="project" value="UniProtKB-KW"/>
</dbReference>
<accession>A0A5B8MX65</accession>
<dbReference type="GO" id="GO:0070192">
    <property type="term" value="P:chromosome organization involved in meiotic cell cycle"/>
    <property type="evidence" value="ECO:0007669"/>
    <property type="project" value="TreeGrafter"/>
</dbReference>
<evidence type="ECO:0000256" key="17">
    <source>
        <dbReference type="ARBA" id="ARBA00023254"/>
    </source>
</evidence>
<dbReference type="Pfam" id="PF13175">
    <property type="entry name" value="AAA_15"/>
    <property type="match status" value="1"/>
</dbReference>
<evidence type="ECO:0000313" key="22">
    <source>
        <dbReference type="EMBL" id="QDZ24275.1"/>
    </source>
</evidence>
<evidence type="ECO:0000256" key="3">
    <source>
        <dbReference type="ARBA" id="ARBA00004286"/>
    </source>
</evidence>
<gene>
    <name evidence="22" type="ORF">A3770_13p67930</name>
</gene>
<dbReference type="GO" id="GO:0043047">
    <property type="term" value="F:single-stranded telomeric DNA binding"/>
    <property type="evidence" value="ECO:0007669"/>
    <property type="project" value="TreeGrafter"/>
</dbReference>
<feature type="domain" description="Endonuclease GajA/Old nuclease/RecF-like AAA" evidence="21">
    <location>
        <begin position="12"/>
        <end position="354"/>
    </location>
</feature>
<dbReference type="GO" id="GO:0000722">
    <property type="term" value="P:telomere maintenance via recombination"/>
    <property type="evidence" value="ECO:0007669"/>
    <property type="project" value="UniProtKB-ARBA"/>
</dbReference>
<evidence type="ECO:0000256" key="4">
    <source>
        <dbReference type="ARBA" id="ARBA00009439"/>
    </source>
</evidence>
<dbReference type="FunFam" id="3.40.50.300:FF:000593">
    <property type="entry name" value="DNA repair protein RAD50"/>
    <property type="match status" value="1"/>
</dbReference>
<keyword evidence="16" id="KW-0539">Nucleus</keyword>
<dbReference type="GO" id="GO:0051880">
    <property type="term" value="F:G-quadruplex DNA binding"/>
    <property type="evidence" value="ECO:0007669"/>
    <property type="project" value="TreeGrafter"/>
</dbReference>
<dbReference type="GO" id="GO:0000794">
    <property type="term" value="C:condensed nuclear chromosome"/>
    <property type="evidence" value="ECO:0007669"/>
    <property type="project" value="TreeGrafter"/>
</dbReference>
<comment type="cofactor">
    <cofactor evidence="1">
        <name>Zn(2+)</name>
        <dbReference type="ChEBI" id="CHEBI:29105"/>
    </cofactor>
</comment>
<evidence type="ECO:0000256" key="7">
    <source>
        <dbReference type="ARBA" id="ARBA00022723"/>
    </source>
</evidence>
<dbReference type="InterPro" id="IPR027417">
    <property type="entry name" value="P-loop_NTPase"/>
</dbReference>
<proteinExistence type="inferred from homology"/>
<protein>
    <recommendedName>
        <fullName evidence="5">DNA repair protein RAD50</fullName>
    </recommendedName>
</protein>
<keyword evidence="11" id="KW-0862">Zinc</keyword>
<evidence type="ECO:0000256" key="16">
    <source>
        <dbReference type="ARBA" id="ARBA00023242"/>
    </source>
</evidence>
<keyword evidence="9" id="KW-0227">DNA damage</keyword>
<dbReference type="GO" id="GO:0007004">
    <property type="term" value="P:telomere maintenance via telomerase"/>
    <property type="evidence" value="ECO:0007669"/>
    <property type="project" value="TreeGrafter"/>
</dbReference>
<evidence type="ECO:0000256" key="11">
    <source>
        <dbReference type="ARBA" id="ARBA00022833"/>
    </source>
</evidence>
<evidence type="ECO:0000313" key="23">
    <source>
        <dbReference type="Proteomes" id="UP000316726"/>
    </source>
</evidence>
<keyword evidence="12" id="KW-0067">ATP-binding</keyword>
<dbReference type="OrthoDB" id="18797at2759"/>
<keyword evidence="17" id="KW-0469">Meiosis</keyword>
<evidence type="ECO:0000256" key="2">
    <source>
        <dbReference type="ARBA" id="ARBA00004123"/>
    </source>
</evidence>
<feature type="coiled-coil region" evidence="19">
    <location>
        <begin position="722"/>
        <end position="769"/>
    </location>
</feature>
<reference evidence="22 23" key="1">
    <citation type="submission" date="2018-07" db="EMBL/GenBank/DDBJ databases">
        <title>The complete nuclear genome of the prasinophyte Chloropicon primus (CCMP1205).</title>
        <authorList>
            <person name="Pombert J.-F."/>
            <person name="Otis C."/>
            <person name="Turmel M."/>
            <person name="Lemieux C."/>
        </authorList>
    </citation>
    <scope>NUCLEOTIDE SEQUENCE [LARGE SCALE GENOMIC DNA]</scope>
    <source>
        <strain evidence="22 23">CCMP1205</strain>
    </source>
</reference>
<dbReference type="InterPro" id="IPR013134">
    <property type="entry name" value="Zn_hook_RAD50"/>
</dbReference>
<dbReference type="Pfam" id="PF04423">
    <property type="entry name" value="Rad50_zn_hook"/>
    <property type="match status" value="1"/>
</dbReference>
<dbReference type="Proteomes" id="UP000316726">
    <property type="component" value="Chromosome 13"/>
</dbReference>
<evidence type="ECO:0000256" key="5">
    <source>
        <dbReference type="ARBA" id="ARBA00017893"/>
    </source>
</evidence>
<evidence type="ECO:0000256" key="8">
    <source>
        <dbReference type="ARBA" id="ARBA00022741"/>
    </source>
</evidence>
<feature type="domain" description="Zinc-hook" evidence="20">
    <location>
        <begin position="671"/>
        <end position="722"/>
    </location>
</feature>
<name>A0A5B8MX65_9CHLO</name>
<dbReference type="PANTHER" id="PTHR18867:SF12">
    <property type="entry name" value="DNA REPAIR PROTEIN RAD50"/>
    <property type="match status" value="1"/>
</dbReference>
<dbReference type="GO" id="GO:0016887">
    <property type="term" value="F:ATP hydrolysis activity"/>
    <property type="evidence" value="ECO:0007669"/>
    <property type="project" value="InterPro"/>
</dbReference>
<organism evidence="22 23">
    <name type="scientific">Chloropicon primus</name>
    <dbReference type="NCBI Taxonomy" id="1764295"/>
    <lineage>
        <taxon>Eukaryota</taxon>
        <taxon>Viridiplantae</taxon>
        <taxon>Chlorophyta</taxon>
        <taxon>Chloropicophyceae</taxon>
        <taxon>Chloropicales</taxon>
        <taxon>Chloropicaceae</taxon>
        <taxon>Chloropicon</taxon>
    </lineage>
</organism>
<evidence type="ECO:0000256" key="15">
    <source>
        <dbReference type="ARBA" id="ARBA00023204"/>
    </source>
</evidence>
<keyword evidence="7" id="KW-0479">Metal-binding</keyword>
<dbReference type="STRING" id="1764295.A0A5B8MX65"/>
<feature type="coiled-coil region" evidence="19">
    <location>
        <begin position="244"/>
        <end position="536"/>
    </location>
</feature>
<comment type="catalytic activity">
    <reaction evidence="18">
        <text>ATP + H2O = ADP + phosphate + H(+)</text>
        <dbReference type="Rhea" id="RHEA:13065"/>
        <dbReference type="ChEBI" id="CHEBI:15377"/>
        <dbReference type="ChEBI" id="CHEBI:15378"/>
        <dbReference type="ChEBI" id="CHEBI:30616"/>
        <dbReference type="ChEBI" id="CHEBI:43474"/>
        <dbReference type="ChEBI" id="CHEBI:456216"/>
    </reaction>
</comment>
<keyword evidence="23" id="KW-1185">Reference proteome</keyword>
<keyword evidence="8" id="KW-0547">Nucleotide-binding</keyword>
<evidence type="ECO:0000256" key="12">
    <source>
        <dbReference type="ARBA" id="ARBA00022840"/>
    </source>
</evidence>
<dbReference type="Gene3D" id="3.40.50.300">
    <property type="entry name" value="P-loop containing nucleotide triphosphate hydrolases"/>
    <property type="match status" value="2"/>
</dbReference>
<dbReference type="GO" id="GO:0003691">
    <property type="term" value="F:double-stranded telomeric DNA binding"/>
    <property type="evidence" value="ECO:0007669"/>
    <property type="project" value="TreeGrafter"/>
</dbReference>
<feature type="coiled-coil region" evidence="19">
    <location>
        <begin position="834"/>
        <end position="882"/>
    </location>
</feature>
<sequence length="1310" mass="149234">MCSVEKMLIKGIRSFSPYNEDAITFFKPLTIIVGPNGSGKTTVIECLKQACTGSLPPTCSKQRAAFIHDPKISGQSETRAQIKLRFKDHSNGNPVILIKSFLLTVKGSTSTFKAADQTVKRLDVDTGDMKTYTCKVQDVEKLVPTLMGASQAVLDSVIFVHQDEMNWPLDDPLTVKKKFDSIFNLSGYTKAVDAMRKVRLHNVHEIEKHKLKVGHLKTFVDRSKVLKKEIEADKDSIEQMDSVISKCQQRADASSAEMTELEGKVAAYKSLNKDLEIATNKKEVLEGNTKALFEKIEDEAEEDVDELLAMKSKMEKQLHKYKLQLRSAQEQLESYMKEEQRLGAKFKSNETLESRLFAKIDVNRREIKETREKCRRLAAECLLAEVSQWDESVSNEDIMDNYAAIERKSREKQAKLKSLKVDAKNLEQKLSEGIREAQTQVHKAEDKIKSAAAKKKENLDRVREIEKWQEEVEVSEEEHKKSEAVEKDLNEKLQKVLAKQREAKDDPALKALDADLKSLEERCEALRKEKDLIQENSAKHALFREKSAELRKMKDKLGDLMASNKSKLLDILGVKELPGTEDLVDKVQARTKELEREKDENITEKSRTESKVDAISAQIKEGESAIETLRADRKKKEEMIGNSIDLDSDVDELCKEKEAKLQKLDGQINHMNALGLVFGKYIERTSKSHACPACARPFDGEAEEQSFIQRQKDSKESLPERLEQASKTRDKLQMGIDEMKSKSSLLEDVKRLKAELLDLESKRTTATEARSELLEKMQRLKGREGDLADLLSSARTLLQDVAMPSQNHAAAIKELESVLASDQGAAGLKGSRSLDQVREDLESSEKELKSQLKAKESNASLIMSLNEQAGECERQLREHREIVSTAKGNAIELKTRLKEKEKLEGENSTIDKKRHELARALTEAESALEDVKLDSDRQSRKMQKAVEELEEETYEFLRNAETIKSLCEKLTASDIEKSERQLKRLQQDQEGLKEDMGDLAGKISKAREMIQSEEKSIAERGNLFRNIDDNIAYKKGVEEVRRAALVIKGIHFKMDEFPSGEEMASSFNAAKEKCEEATKKVQYLRGSRKTLETKINERESELKKKEFQNIDQLYHAESIALKTKHLAITDIDSYTKALKKALISFHNRKMTNINKTIKELWQRTYRNSDIDYIQIKYEESGNRGSHNYRVQMISGGTELDMRGRCSAGQRVLASIIIRLALAETFCIDCGILALDEPTTNLDDENARSLALMLQEIIKDRSAQRNFQLIVITHDEKFAQMIGRRTFCEHYWYVHKDENQHSKILRQDVVE</sequence>
<dbReference type="InterPro" id="IPR004584">
    <property type="entry name" value="Rad50_eukaryotes"/>
</dbReference>
<dbReference type="GO" id="GO:0006302">
    <property type="term" value="P:double-strand break repair"/>
    <property type="evidence" value="ECO:0007669"/>
    <property type="project" value="InterPro"/>
</dbReference>